<dbReference type="Gene3D" id="3.80.10.10">
    <property type="entry name" value="Ribonuclease Inhibitor"/>
    <property type="match status" value="1"/>
</dbReference>
<dbReference type="PANTHER" id="PTHR22708">
    <property type="entry name" value="LEUCINE-RICH REPEAT-CONTAINING PROTEIN 56"/>
    <property type="match status" value="1"/>
</dbReference>
<dbReference type="Pfam" id="PF12799">
    <property type="entry name" value="LRR_4"/>
    <property type="match status" value="1"/>
</dbReference>
<dbReference type="InterPro" id="IPR040091">
    <property type="entry name" value="LRRC56"/>
</dbReference>
<dbReference type="Proteomes" id="UP001212152">
    <property type="component" value="Unassembled WGS sequence"/>
</dbReference>
<evidence type="ECO:0000256" key="1">
    <source>
        <dbReference type="ARBA" id="ARBA00022614"/>
    </source>
</evidence>
<dbReference type="SUPFAM" id="SSF52058">
    <property type="entry name" value="L domain-like"/>
    <property type="match status" value="1"/>
</dbReference>
<dbReference type="EMBL" id="JADGJQ010000046">
    <property type="protein sequence ID" value="KAJ3175980.1"/>
    <property type="molecule type" value="Genomic_DNA"/>
</dbReference>
<comment type="caution">
    <text evidence="3">The sequence shown here is derived from an EMBL/GenBank/DDBJ whole genome shotgun (WGS) entry which is preliminary data.</text>
</comment>
<dbReference type="InterPro" id="IPR001611">
    <property type="entry name" value="Leu-rich_rpt"/>
</dbReference>
<protein>
    <submittedName>
        <fullName evidence="3">Uncharacterized protein</fullName>
    </submittedName>
</protein>
<evidence type="ECO:0000313" key="3">
    <source>
        <dbReference type="EMBL" id="KAJ3175980.1"/>
    </source>
</evidence>
<keyword evidence="2" id="KW-0677">Repeat</keyword>
<keyword evidence="4" id="KW-1185">Reference proteome</keyword>
<gene>
    <name evidence="3" type="ORF">HDU87_005645</name>
</gene>
<dbReference type="InterPro" id="IPR025875">
    <property type="entry name" value="Leu-rich_rpt_4"/>
</dbReference>
<organism evidence="3 4">
    <name type="scientific">Geranomyces variabilis</name>
    <dbReference type="NCBI Taxonomy" id="109894"/>
    <lineage>
        <taxon>Eukaryota</taxon>
        <taxon>Fungi</taxon>
        <taxon>Fungi incertae sedis</taxon>
        <taxon>Chytridiomycota</taxon>
        <taxon>Chytridiomycota incertae sedis</taxon>
        <taxon>Chytridiomycetes</taxon>
        <taxon>Spizellomycetales</taxon>
        <taxon>Powellomycetaceae</taxon>
        <taxon>Geranomyces</taxon>
    </lineage>
</organism>
<keyword evidence="1" id="KW-0433">Leucine-rich repeat</keyword>
<sequence length="256" mass="28100">MAVGTPYAAPVINPDVSTPQDDVEDLVNGFLSSEKLMTLTGAQDLTNVHLLEMKVDVRKTSLGSLGKLLPELEHLKLSNSHIPAIRDIGSGFHNLTVLWMARCELSDLDGIDSMSCLEELYLAYNEISDLSTLSMLESLQILDLEGNAIDDFEQIEYLGLCGTLRQLTVAGNPLWNASDMGVEREADVRQQLCAALPQLELLDDVPVGQTAPSAKIQTQKQRLNLLSTRDDRGSLEADLKRHHVLALTVKKTLVVI</sequence>
<name>A0AAD5THA3_9FUNG</name>
<dbReference type="AlphaFoldDB" id="A0AAD5THA3"/>
<evidence type="ECO:0000313" key="4">
    <source>
        <dbReference type="Proteomes" id="UP001212152"/>
    </source>
</evidence>
<dbReference type="PANTHER" id="PTHR22708:SF0">
    <property type="entry name" value="LEUCINE-RICH REPEAT-CONTAINING PROTEIN 56"/>
    <property type="match status" value="1"/>
</dbReference>
<proteinExistence type="predicted"/>
<accession>A0AAD5THA3</accession>
<reference evidence="3" key="1">
    <citation type="submission" date="2020-05" db="EMBL/GenBank/DDBJ databases">
        <title>Phylogenomic resolution of chytrid fungi.</title>
        <authorList>
            <person name="Stajich J.E."/>
            <person name="Amses K."/>
            <person name="Simmons R."/>
            <person name="Seto K."/>
            <person name="Myers J."/>
            <person name="Bonds A."/>
            <person name="Quandt C.A."/>
            <person name="Barry K."/>
            <person name="Liu P."/>
            <person name="Grigoriev I."/>
            <person name="Longcore J.E."/>
            <person name="James T.Y."/>
        </authorList>
    </citation>
    <scope>NUCLEOTIDE SEQUENCE</scope>
    <source>
        <strain evidence="3">JEL0379</strain>
    </source>
</reference>
<dbReference type="InterPro" id="IPR032675">
    <property type="entry name" value="LRR_dom_sf"/>
</dbReference>
<dbReference type="PROSITE" id="PS51450">
    <property type="entry name" value="LRR"/>
    <property type="match status" value="2"/>
</dbReference>
<evidence type="ECO:0000256" key="2">
    <source>
        <dbReference type="ARBA" id="ARBA00022737"/>
    </source>
</evidence>